<sequence>MVQDGFYTHQPTTQPAYITAEAQPAMVQNHQLVQHHIAHPQQPAVSQPQHMLSTTEYYPPPSSHPQQEEWSHEDPPIELTKFGQLPA</sequence>
<reference evidence="2 3" key="1">
    <citation type="submission" date="2011-06" db="EMBL/GenBank/DDBJ databases">
        <title>The Genome Sequence of Fusarium oxysporum FOSC 3-a.</title>
        <authorList>
            <consortium name="The Broad Institute Genome Sequencing Platform"/>
            <person name="Ma L.-J."/>
            <person name="Gale L.R."/>
            <person name="Schwartz D.C."/>
            <person name="Zhou S."/>
            <person name="Corby-Kistler H."/>
            <person name="Young S.K."/>
            <person name="Zeng Q."/>
            <person name="Gargeya S."/>
            <person name="Fitzgerald M."/>
            <person name="Haas B."/>
            <person name="Abouelleil A."/>
            <person name="Alvarado L."/>
            <person name="Arachchi H.M."/>
            <person name="Berlin A."/>
            <person name="Brown A."/>
            <person name="Chapman S.B."/>
            <person name="Chen Z."/>
            <person name="Dunbar C."/>
            <person name="Freedman E."/>
            <person name="Gearin G."/>
            <person name="Gellesch M."/>
            <person name="Goldberg J."/>
            <person name="Griggs A."/>
            <person name="Gujja S."/>
            <person name="Heiman D."/>
            <person name="Howarth C."/>
            <person name="Larson L."/>
            <person name="Lui A."/>
            <person name="MacDonald P.J.P."/>
            <person name="Mehta T."/>
            <person name="Montmayeur A."/>
            <person name="Murphy C."/>
            <person name="Neiman D."/>
            <person name="Pearson M."/>
            <person name="Priest M."/>
            <person name="Roberts A."/>
            <person name="Saif S."/>
            <person name="Shea T."/>
            <person name="Shenoy N."/>
            <person name="Sisk P."/>
            <person name="Stolte C."/>
            <person name="Sykes S."/>
            <person name="Wortman J."/>
            <person name="Nusbaum C."/>
            <person name="Birren B."/>
        </authorList>
    </citation>
    <scope>NUCLEOTIDE SEQUENCE [LARGE SCALE GENOMIC DNA]</scope>
    <source>
        <strain evidence="3">FOSC 3-a</strain>
    </source>
</reference>
<organism evidence="2 3">
    <name type="scientific">Fusarium oxysporum NRRL 32931</name>
    <dbReference type="NCBI Taxonomy" id="660029"/>
    <lineage>
        <taxon>Eukaryota</taxon>
        <taxon>Fungi</taxon>
        <taxon>Dikarya</taxon>
        <taxon>Ascomycota</taxon>
        <taxon>Pezizomycotina</taxon>
        <taxon>Sordariomycetes</taxon>
        <taxon>Hypocreomycetidae</taxon>
        <taxon>Hypocreales</taxon>
        <taxon>Nectriaceae</taxon>
        <taxon>Fusarium</taxon>
        <taxon>Fusarium oxysporum species complex</taxon>
    </lineage>
</organism>
<protein>
    <submittedName>
        <fullName evidence="2">Uncharacterized protein</fullName>
    </submittedName>
</protein>
<feature type="compositionally biased region" description="Polar residues" evidence="1">
    <location>
        <begin position="43"/>
        <end position="56"/>
    </location>
</feature>
<feature type="region of interest" description="Disordered" evidence="1">
    <location>
        <begin position="39"/>
        <end position="87"/>
    </location>
</feature>
<evidence type="ECO:0000256" key="1">
    <source>
        <dbReference type="SAM" id="MobiDB-lite"/>
    </source>
</evidence>
<dbReference type="AlphaFoldDB" id="W9HH58"/>
<evidence type="ECO:0000313" key="2">
    <source>
        <dbReference type="EMBL" id="EWY79511.1"/>
    </source>
</evidence>
<proteinExistence type="predicted"/>
<feature type="compositionally biased region" description="Basic and acidic residues" evidence="1">
    <location>
        <begin position="66"/>
        <end position="75"/>
    </location>
</feature>
<name>W9HH58_FUSOX</name>
<dbReference type="Proteomes" id="UP000030753">
    <property type="component" value="Unassembled WGS sequence"/>
</dbReference>
<accession>W9HH58</accession>
<evidence type="ECO:0000313" key="3">
    <source>
        <dbReference type="Proteomes" id="UP000030753"/>
    </source>
</evidence>
<gene>
    <name evidence="2" type="ORF">FOYG_17313</name>
</gene>
<dbReference type="EMBL" id="JH717862">
    <property type="protein sequence ID" value="EWY79511.1"/>
    <property type="molecule type" value="Genomic_DNA"/>
</dbReference>
<dbReference type="HOGENOM" id="CLU_2483416_0_0_1"/>